<dbReference type="OrthoDB" id="3626727at2"/>
<proteinExistence type="predicted"/>
<dbReference type="RefSeq" id="WP_109603021.1">
    <property type="nucleotide sequence ID" value="NZ_BONA01000109.1"/>
</dbReference>
<protein>
    <submittedName>
        <fullName evidence="1">Uncharacterized protein</fullName>
    </submittedName>
</protein>
<accession>A0A316EIC5</accession>
<evidence type="ECO:0000313" key="1">
    <source>
        <dbReference type="EMBL" id="PWK29531.1"/>
    </source>
</evidence>
<dbReference type="AlphaFoldDB" id="A0A316EIC5"/>
<evidence type="ECO:0000313" key="2">
    <source>
        <dbReference type="Proteomes" id="UP000245697"/>
    </source>
</evidence>
<dbReference type="EMBL" id="QGGR01000046">
    <property type="protein sequence ID" value="PWK29531.1"/>
    <property type="molecule type" value="Genomic_DNA"/>
</dbReference>
<dbReference type="Proteomes" id="UP000245697">
    <property type="component" value="Unassembled WGS sequence"/>
</dbReference>
<gene>
    <name evidence="1" type="ORF">BC793_14646</name>
</gene>
<sequence>MTNPGDPHIHVEGGPLRARAAERNLLASMFGLVGDLPAEVTTACGLRAPFAMTSAEPGSVTCLPCREHAAGQHRHFADQVATLGAGPGSPLSGVEAARAAAAHHDLARRFDAPP</sequence>
<comment type="caution">
    <text evidence="1">The sequence shown here is derived from an EMBL/GenBank/DDBJ whole genome shotgun (WGS) entry which is preliminary data.</text>
</comment>
<reference evidence="1 2" key="1">
    <citation type="submission" date="2018-05" db="EMBL/GenBank/DDBJ databases">
        <title>Genomic Encyclopedia of Archaeal and Bacterial Type Strains, Phase II (KMG-II): from individual species to whole genera.</title>
        <authorList>
            <person name="Goeker M."/>
        </authorList>
    </citation>
    <scope>NUCLEOTIDE SEQUENCE [LARGE SCALE GENOMIC DNA]</scope>
    <source>
        <strain evidence="1 2">DSM 45184</strain>
    </source>
</reference>
<organism evidence="1 2">
    <name type="scientific">Actinoplanes xinjiangensis</name>
    <dbReference type="NCBI Taxonomy" id="512350"/>
    <lineage>
        <taxon>Bacteria</taxon>
        <taxon>Bacillati</taxon>
        <taxon>Actinomycetota</taxon>
        <taxon>Actinomycetes</taxon>
        <taxon>Micromonosporales</taxon>
        <taxon>Micromonosporaceae</taxon>
        <taxon>Actinoplanes</taxon>
    </lineage>
</organism>
<keyword evidence="2" id="KW-1185">Reference proteome</keyword>
<name>A0A316EIC5_9ACTN</name>